<accession>A0ABQ4FPX4</accession>
<dbReference type="EMBL" id="BOOB01000070">
    <property type="protein sequence ID" value="GIH36863.1"/>
    <property type="molecule type" value="Genomic_DNA"/>
</dbReference>
<reference evidence="1 2" key="1">
    <citation type="submission" date="2021-01" db="EMBL/GenBank/DDBJ databases">
        <title>Whole genome shotgun sequence of Microbispora amethystogenes NBRC 101907.</title>
        <authorList>
            <person name="Komaki H."/>
            <person name="Tamura T."/>
        </authorList>
    </citation>
    <scope>NUCLEOTIDE SEQUENCE [LARGE SCALE GENOMIC DNA]</scope>
    <source>
        <strain evidence="1 2">NBRC 101907</strain>
    </source>
</reference>
<gene>
    <name evidence="1" type="ORF">Mam01_70270</name>
</gene>
<protein>
    <submittedName>
        <fullName evidence="1">Syringomycin biosynthesis enzyme</fullName>
    </submittedName>
</protein>
<dbReference type="Pfam" id="PF05721">
    <property type="entry name" value="PhyH"/>
    <property type="match status" value="1"/>
</dbReference>
<dbReference type="SUPFAM" id="SSF51197">
    <property type="entry name" value="Clavaminate synthase-like"/>
    <property type="match status" value="1"/>
</dbReference>
<dbReference type="Gene3D" id="2.60.120.620">
    <property type="entry name" value="q2cbj1_9rhob like domain"/>
    <property type="match status" value="1"/>
</dbReference>
<dbReference type="PANTHER" id="PTHR20883:SF48">
    <property type="entry name" value="ECTOINE DIOXYGENASE"/>
    <property type="match status" value="1"/>
</dbReference>
<proteinExistence type="predicted"/>
<dbReference type="InterPro" id="IPR008775">
    <property type="entry name" value="Phytyl_CoA_dOase-like"/>
</dbReference>
<dbReference type="PANTHER" id="PTHR20883">
    <property type="entry name" value="PHYTANOYL-COA DIOXYGENASE DOMAIN CONTAINING 1"/>
    <property type="match status" value="1"/>
</dbReference>
<sequence>MLRTEGFCLPVDLLMPEEAAGILREVRRYEELATRVGGVLGHNWTFPKSHLVAGWADRLVHDGRVLAIAEQVLGPDLLVWATSLFLRKAGSPGELAWHQDAPYYGWQDFDGKAIRMWIALTDTDRGNGTMRYAPRTHRSGLLSHSFRGSGVPALMRGEEVEFDVDDETALDVTLTAGQCSLHLPTTIHSSGPNASRSDRVCFAIDFIRPGVRPLGGRDSALLVRGADMSGHYERESRLTEEFGTAALKAFSRATRIRHSRMAGLMRAGRDSGARAV</sequence>
<dbReference type="Proteomes" id="UP000651728">
    <property type="component" value="Unassembled WGS sequence"/>
</dbReference>
<name>A0ABQ4FPX4_9ACTN</name>
<keyword evidence="2" id="KW-1185">Reference proteome</keyword>
<comment type="caution">
    <text evidence="1">The sequence shown here is derived from an EMBL/GenBank/DDBJ whole genome shotgun (WGS) entry which is preliminary data.</text>
</comment>
<evidence type="ECO:0000313" key="1">
    <source>
        <dbReference type="EMBL" id="GIH36863.1"/>
    </source>
</evidence>
<organism evidence="1 2">
    <name type="scientific">Microbispora amethystogenes</name>
    <dbReference type="NCBI Taxonomy" id="1427754"/>
    <lineage>
        <taxon>Bacteria</taxon>
        <taxon>Bacillati</taxon>
        <taxon>Actinomycetota</taxon>
        <taxon>Actinomycetes</taxon>
        <taxon>Streptosporangiales</taxon>
        <taxon>Streptosporangiaceae</taxon>
        <taxon>Microbispora</taxon>
    </lineage>
</organism>
<evidence type="ECO:0000313" key="2">
    <source>
        <dbReference type="Proteomes" id="UP000651728"/>
    </source>
</evidence>